<accession>A0A369AX03</accession>
<reference evidence="1 2" key="1">
    <citation type="submission" date="2017-05" db="EMBL/GenBank/DDBJ databases">
        <title>Vagococcus spp. assemblies.</title>
        <authorList>
            <person name="Gulvik C.A."/>
        </authorList>
    </citation>
    <scope>NUCLEOTIDE SEQUENCE [LARGE SCALE GENOMIC DNA]</scope>
    <source>
        <strain evidence="1 2">NCFB 2497</strain>
    </source>
</reference>
<organism evidence="1 2">
    <name type="scientific">Vagococcus fluvialis</name>
    <dbReference type="NCBI Taxonomy" id="2738"/>
    <lineage>
        <taxon>Bacteria</taxon>
        <taxon>Bacillati</taxon>
        <taxon>Bacillota</taxon>
        <taxon>Bacilli</taxon>
        <taxon>Lactobacillales</taxon>
        <taxon>Enterococcaceae</taxon>
        <taxon>Vagococcus</taxon>
    </lineage>
</organism>
<evidence type="ECO:0008006" key="3">
    <source>
        <dbReference type="Google" id="ProtNLM"/>
    </source>
</evidence>
<protein>
    <recommendedName>
        <fullName evidence="3">DUF3284 domain-containing protein</fullName>
    </recommendedName>
</protein>
<dbReference type="Pfam" id="PF11687">
    <property type="entry name" value="DUF3284"/>
    <property type="match status" value="1"/>
</dbReference>
<sequence length="137" mass="15942">MKISKELNIPATYFYNKLVESVLYDVRKNTGEGINETDLEGVEYVKQFGSKDFARVTIEKLVPNTAYAYSTSTNRNNFNASYEIKQTGEQSCLVEYEEKMISHGTLQKFNDSLFQFVLGKIKKKRFIKMLEQMEESY</sequence>
<proteinExistence type="predicted"/>
<dbReference type="OrthoDB" id="2361512at2"/>
<dbReference type="GeneID" id="63146325"/>
<comment type="caution">
    <text evidence="1">The sequence shown here is derived from an EMBL/GenBank/DDBJ whole genome shotgun (WGS) entry which is preliminary data.</text>
</comment>
<gene>
    <name evidence="1" type="ORF">CBF32_06630</name>
</gene>
<dbReference type="AlphaFoldDB" id="A0A369AX03"/>
<dbReference type="Proteomes" id="UP000288197">
    <property type="component" value="Unassembled WGS sequence"/>
</dbReference>
<dbReference type="InterPro" id="IPR021701">
    <property type="entry name" value="DUF3284"/>
</dbReference>
<dbReference type="RefSeq" id="WP_114289572.1">
    <property type="nucleotide sequence ID" value="NZ_CP081459.1"/>
</dbReference>
<dbReference type="EMBL" id="NGJX01000005">
    <property type="protein sequence ID" value="RSU02256.1"/>
    <property type="molecule type" value="Genomic_DNA"/>
</dbReference>
<evidence type="ECO:0000313" key="1">
    <source>
        <dbReference type="EMBL" id="RSU02256.1"/>
    </source>
</evidence>
<name>A0A369AX03_9ENTE</name>
<keyword evidence="2" id="KW-1185">Reference proteome</keyword>
<evidence type="ECO:0000313" key="2">
    <source>
        <dbReference type="Proteomes" id="UP000288197"/>
    </source>
</evidence>